<evidence type="ECO:0000256" key="1">
    <source>
        <dbReference type="ARBA" id="ARBA00004496"/>
    </source>
</evidence>
<comment type="subcellular location">
    <subcellularLocation>
        <location evidence="1">Cytoplasm</location>
    </subcellularLocation>
</comment>
<evidence type="ECO:0000313" key="11">
    <source>
        <dbReference type="EnsemblMetazoa" id="AARA016841-PA"/>
    </source>
</evidence>
<dbReference type="InterPro" id="IPR015943">
    <property type="entry name" value="WD40/YVTN_repeat-like_dom_sf"/>
</dbReference>
<evidence type="ECO:0000256" key="7">
    <source>
        <dbReference type="ARBA" id="ARBA00022860"/>
    </source>
</evidence>
<keyword evidence="3" id="KW-0963">Cytoplasm</keyword>
<keyword evidence="8" id="KW-0175">Coiled coil</keyword>
<accession>A0A2C9GQ85</accession>
<keyword evidence="7" id="KW-0112">Calmodulin-binding</keyword>
<proteinExistence type="inferred from homology"/>
<dbReference type="Pfam" id="PF00400">
    <property type="entry name" value="WD40"/>
    <property type="match status" value="5"/>
</dbReference>
<organism evidence="11 12">
    <name type="scientific">Anopheles arabiensis</name>
    <name type="common">Mosquito</name>
    <dbReference type="NCBI Taxonomy" id="7173"/>
    <lineage>
        <taxon>Eukaryota</taxon>
        <taxon>Metazoa</taxon>
        <taxon>Ecdysozoa</taxon>
        <taxon>Arthropoda</taxon>
        <taxon>Hexapoda</taxon>
        <taxon>Insecta</taxon>
        <taxon>Pterygota</taxon>
        <taxon>Neoptera</taxon>
        <taxon>Endopterygota</taxon>
        <taxon>Diptera</taxon>
        <taxon>Nematocera</taxon>
        <taxon>Culicoidea</taxon>
        <taxon>Culicidae</taxon>
        <taxon>Anophelinae</taxon>
        <taxon>Anopheles</taxon>
    </lineage>
</organism>
<dbReference type="FunFam" id="2.130.10.10:FF:000498">
    <property type="entry name" value="Striatin 3"/>
    <property type="match status" value="1"/>
</dbReference>
<dbReference type="GO" id="GO:0005737">
    <property type="term" value="C:cytoplasm"/>
    <property type="evidence" value="ECO:0007669"/>
    <property type="project" value="UniProtKB-SubCell"/>
</dbReference>
<feature type="region of interest" description="Disordered" evidence="9">
    <location>
        <begin position="1"/>
        <end position="50"/>
    </location>
</feature>
<keyword evidence="12" id="KW-1185">Reference proteome</keyword>
<feature type="compositionally biased region" description="Basic and acidic residues" evidence="9">
    <location>
        <begin position="1"/>
        <end position="12"/>
    </location>
</feature>
<dbReference type="InterPro" id="IPR013258">
    <property type="entry name" value="Striatin_N"/>
</dbReference>
<dbReference type="VEuPathDB" id="VectorBase:AARA21_010997"/>
<dbReference type="PROSITE" id="PS00678">
    <property type="entry name" value="WD_REPEATS_1"/>
    <property type="match status" value="1"/>
</dbReference>
<feature type="domain" description="Striatin N-terminal" evidence="10">
    <location>
        <begin position="92"/>
        <end position="223"/>
    </location>
</feature>
<evidence type="ECO:0000256" key="5">
    <source>
        <dbReference type="ARBA" id="ARBA00022574"/>
    </source>
</evidence>
<feature type="compositionally biased region" description="Basic and acidic residues" evidence="9">
    <location>
        <begin position="256"/>
        <end position="265"/>
    </location>
</feature>
<dbReference type="Gene3D" id="2.130.10.10">
    <property type="entry name" value="YVTN repeat-like/Quinoprotein amine dehydrogenase"/>
    <property type="match status" value="2"/>
</dbReference>
<dbReference type="SMART" id="SM00320">
    <property type="entry name" value="WD40"/>
    <property type="match status" value="7"/>
</dbReference>
<evidence type="ECO:0000256" key="8">
    <source>
        <dbReference type="ARBA" id="ARBA00023054"/>
    </source>
</evidence>
<evidence type="ECO:0000256" key="6">
    <source>
        <dbReference type="ARBA" id="ARBA00022737"/>
    </source>
</evidence>
<dbReference type="PRINTS" id="PR00320">
    <property type="entry name" value="GPROTEINBRPT"/>
</dbReference>
<feature type="region of interest" description="Disordered" evidence="9">
    <location>
        <begin position="239"/>
        <end position="276"/>
    </location>
</feature>
<dbReference type="InterPro" id="IPR051488">
    <property type="entry name" value="WD_repeat_striatin"/>
</dbReference>
<dbReference type="Pfam" id="PF08232">
    <property type="entry name" value="Striatin"/>
    <property type="match status" value="1"/>
</dbReference>
<dbReference type="FunFam" id="1.20.5.300:FF:000001">
    <property type="entry name" value="striatin isoform X1"/>
    <property type="match status" value="1"/>
</dbReference>
<dbReference type="InterPro" id="IPR019775">
    <property type="entry name" value="WD40_repeat_CS"/>
</dbReference>
<dbReference type="Gene3D" id="1.20.5.300">
    <property type="match status" value="1"/>
</dbReference>
<dbReference type="InterPro" id="IPR001680">
    <property type="entry name" value="WD40_rpt"/>
</dbReference>
<dbReference type="CDD" id="cd00200">
    <property type="entry name" value="WD40"/>
    <property type="match status" value="1"/>
</dbReference>
<dbReference type="Proteomes" id="UP000075840">
    <property type="component" value="Unassembled WGS sequence"/>
</dbReference>
<dbReference type="EMBL" id="APCN01000644">
    <property type="status" value="NOT_ANNOTATED_CDS"/>
    <property type="molecule type" value="Genomic_DNA"/>
</dbReference>
<dbReference type="AlphaFoldDB" id="A0A2C9GQ85"/>
<feature type="compositionally biased region" description="Polar residues" evidence="9">
    <location>
        <begin position="239"/>
        <end position="255"/>
    </location>
</feature>
<dbReference type="SUPFAM" id="SSF50978">
    <property type="entry name" value="WD40 repeat-like"/>
    <property type="match status" value="1"/>
</dbReference>
<dbReference type="GeneID" id="120904914"/>
<dbReference type="GO" id="GO:0005516">
    <property type="term" value="F:calmodulin binding"/>
    <property type="evidence" value="ECO:0007669"/>
    <property type="project" value="UniProtKB-KW"/>
</dbReference>
<evidence type="ECO:0000256" key="4">
    <source>
        <dbReference type="ARBA" id="ARBA00022553"/>
    </source>
</evidence>
<dbReference type="RefSeq" id="XP_040171330.1">
    <property type="nucleotide sequence ID" value="XM_040315396.1"/>
</dbReference>
<evidence type="ECO:0000256" key="3">
    <source>
        <dbReference type="ARBA" id="ARBA00022490"/>
    </source>
</evidence>
<dbReference type="InterPro" id="IPR036322">
    <property type="entry name" value="WD40_repeat_dom_sf"/>
</dbReference>
<dbReference type="PANTHER" id="PTHR15653:SF0">
    <property type="entry name" value="CONNECTOR OF KINASE TO AP-1, ISOFORM E"/>
    <property type="match status" value="1"/>
</dbReference>
<dbReference type="FunFam" id="2.130.10.10:FF:000058">
    <property type="entry name" value="striatin isoform X1"/>
    <property type="match status" value="1"/>
</dbReference>
<keyword evidence="5" id="KW-0853">WD repeat</keyword>
<evidence type="ECO:0000259" key="10">
    <source>
        <dbReference type="Pfam" id="PF08232"/>
    </source>
</evidence>
<evidence type="ECO:0000256" key="2">
    <source>
        <dbReference type="ARBA" id="ARBA00009616"/>
    </source>
</evidence>
<dbReference type="PROSITE" id="PS50082">
    <property type="entry name" value="WD_REPEATS_2"/>
    <property type="match status" value="4"/>
</dbReference>
<comment type="similarity">
    <text evidence="2">Belongs to the WD repeat striatin family.</text>
</comment>
<dbReference type="PANTHER" id="PTHR15653">
    <property type="entry name" value="STRIATIN"/>
    <property type="match status" value="1"/>
</dbReference>
<dbReference type="VEuPathDB" id="VectorBase:AARA016841"/>
<evidence type="ECO:0000313" key="12">
    <source>
        <dbReference type="Proteomes" id="UP000075840"/>
    </source>
</evidence>
<evidence type="ECO:0000256" key="9">
    <source>
        <dbReference type="SAM" id="MobiDB-lite"/>
    </source>
</evidence>
<dbReference type="EnsemblMetazoa" id="AARA016841-RA">
    <property type="protein sequence ID" value="AARA016841-PA"/>
    <property type="gene ID" value="AARA016841"/>
</dbReference>
<name>A0A2C9GQ85_ANOAR</name>
<dbReference type="CTD" id="34096"/>
<reference evidence="11" key="1">
    <citation type="submission" date="2022-08" db="UniProtKB">
        <authorList>
            <consortium name="EnsemblMetazoa"/>
        </authorList>
    </citation>
    <scope>IDENTIFICATION</scope>
    <source>
        <strain evidence="11">Dongola</strain>
    </source>
</reference>
<sequence length="737" mass="79818">MRINRIEDRMDDNSSLGHQNGGGSAVGQLGGIGGGAGGGQGGGTGGLGDMSGGGGAGSGLVGKGGAGGGGGGMVGAGQCDDQNNKTPTQYSIPGILHFIQHEWARFELERSQWDVDRAELQAKIAVLVGERKGQESLKSDLIRRIKMLEYALKQERAKFHRLKYGVDPPMNDIKPPTDEPGIGTEVAPDPEVPYSSVSNITWRQGRLLLRQYLQEIGYTDTILDIRSNRVRSLLGLNNNSEQEENVNPNVNGGTESNKRASESQGRRTPAKKPSSVTEAMILDSEAAVIANFEFLAREDVEMSDDDDVSDEIDVVGDSEDTDMKTTKRKAKGSTLNDDMDAEADEVINELNPLTEGYNKTGMPRHPTIPGIGNDEEVDSSLGELAQLTVNNETESGYDVSNSKEPYRKTWNAKYTLRSHFDGVRALAFHPQEPVLITASEDHTLKLWNLQKTVPAKKSASLDVEPLYTFRSHSGPVLCLAMSATGEQCYSGGLDGAINCWNLPSSNIDPYDSYDPEVMRCTIDGHTDAVWGLAVNHAKNTLVSCSADGTVKLWSPSGKIPTNSTTFTSETEGVPTSVDFVKDQIDRIVVAYSSTHCIIYDTETGKQVVKLEASQEMTGNLGKHINKVISHPTLPVTITAHEDRHIRFWDNGTGSLVHSMVAHLDAVTSLAIDAHGLYLLSGSHDCSIRLWHMDNKTCVQEITAHRKKFDESILDVAFHPSKPFIASAGADAIAKVFV</sequence>
<dbReference type="PROSITE" id="PS50294">
    <property type="entry name" value="WD_REPEATS_REGION"/>
    <property type="match status" value="4"/>
</dbReference>
<dbReference type="InterPro" id="IPR020472">
    <property type="entry name" value="WD40_PAC1"/>
</dbReference>
<keyword evidence="6" id="KW-0677">Repeat</keyword>
<keyword evidence="4" id="KW-0597">Phosphoprotein</keyword>
<protein>
    <recommendedName>
        <fullName evidence="10">Striatin N-terminal domain-containing protein</fullName>
    </recommendedName>
</protein>
<feature type="compositionally biased region" description="Gly residues" evidence="9">
    <location>
        <begin position="19"/>
        <end position="50"/>
    </location>
</feature>